<keyword evidence="2 6" id="KW-0489">Methyltransferase</keyword>
<dbReference type="EMBL" id="AAAQJJ010000001">
    <property type="protein sequence ID" value="EAE0768209.1"/>
    <property type="molecule type" value="Genomic_DNA"/>
</dbReference>
<dbReference type="InterPro" id="IPR029063">
    <property type="entry name" value="SAM-dependent_MTases_sf"/>
</dbReference>
<dbReference type="EMBL" id="AABDDO010000003">
    <property type="protein sequence ID" value="EAG6763599.1"/>
    <property type="molecule type" value="Genomic_DNA"/>
</dbReference>
<dbReference type="EMBL" id="AACKFB010000014">
    <property type="protein sequence ID" value="EAK9428535.1"/>
    <property type="molecule type" value="Genomic_DNA"/>
</dbReference>
<reference evidence="12 16" key="4">
    <citation type="submission" date="2020-01" db="EMBL/GenBank/DDBJ databases">
        <authorList>
            <consortium name="GenomeTrakr: Next Generation Sequencing Network for Food Pathogen Tracability"/>
        </authorList>
    </citation>
    <scope>NUCLEOTIDE SEQUENCE [LARGE SCALE GENOMIC DNA]</scope>
    <source>
        <strain evidence="8 15">CFSAN008016</strain>
        <strain evidence="11 14">CFSAN085184</strain>
        <strain evidence="10">FDA00014181</strain>
        <strain evidence="12 16">FDA00015028</strain>
        <strain evidence="17">FDA1077646-S145-002</strain>
    </source>
</reference>
<evidence type="ECO:0000256" key="2">
    <source>
        <dbReference type="ARBA" id="ARBA00022603"/>
    </source>
</evidence>
<dbReference type="PANTHER" id="PTHR10629">
    <property type="entry name" value="CYTOSINE-SPECIFIC METHYLTRANSFERASE"/>
    <property type="match status" value="1"/>
</dbReference>
<dbReference type="PRINTS" id="PR00105">
    <property type="entry name" value="C5METTRFRASE"/>
</dbReference>
<evidence type="ECO:0000313" key="15">
    <source>
        <dbReference type="Proteomes" id="UP000388699"/>
    </source>
</evidence>
<reference evidence="13" key="3">
    <citation type="submission" date="2020-01" db="EMBL/GenBank/DDBJ databases">
        <authorList>
            <consortium name="NCBI Pathogen Detection Project"/>
        </authorList>
    </citation>
    <scope>NUCLEOTIDE SEQUENCE</scope>
    <source>
        <strain evidence="13">CFIAFB20160038</strain>
    </source>
</reference>
<evidence type="ECO:0000313" key="18">
    <source>
        <dbReference type="Proteomes" id="UP000535556"/>
    </source>
</evidence>
<protein>
    <recommendedName>
        <fullName evidence="1">DNA (cytosine-5-)-methyltransferase</fullName>
        <ecNumber evidence="1">2.1.1.37</ecNumber>
    </recommendedName>
</protein>
<dbReference type="EMBL" id="AAMGHX010000003">
    <property type="protein sequence ID" value="EDH0841387.1"/>
    <property type="molecule type" value="Genomic_DNA"/>
</dbReference>
<reference evidence="13" key="1">
    <citation type="journal article" date="2018" name="Genome Biol.">
        <title>SKESA: strategic k-mer extension for scrupulous assemblies.</title>
        <authorList>
            <person name="Souvorov A."/>
            <person name="Agarwala R."/>
            <person name="Lipman D.J."/>
        </authorList>
    </citation>
    <scope>NUCLEOTIDE SEQUENCE [LARGE SCALE GENOMIC DNA]</scope>
    <source>
        <strain evidence="13">CFIAFB20160038</strain>
    </source>
</reference>
<dbReference type="Gene3D" id="3.40.50.150">
    <property type="entry name" value="Vaccinia Virus protein VP39"/>
    <property type="match status" value="1"/>
</dbReference>
<reference evidence="9 18" key="2">
    <citation type="submission" date="2019-04" db="EMBL/GenBank/DDBJ databases">
        <authorList>
            <consortium name="GenomeTrakr network: Whole genome sequencing for foodborne pathogen traceback"/>
        </authorList>
    </citation>
    <scope>NUCLEOTIDE SEQUENCE [LARGE SCALE GENOMIC DNA]</scope>
    <source>
        <strain evidence="9 18">NRRL B-33244</strain>
    </source>
</reference>
<dbReference type="Pfam" id="PF00145">
    <property type="entry name" value="DNA_methylase"/>
    <property type="match status" value="1"/>
</dbReference>
<evidence type="ECO:0000313" key="16">
    <source>
        <dbReference type="Proteomes" id="UP000467247"/>
    </source>
</evidence>
<evidence type="ECO:0000313" key="11">
    <source>
        <dbReference type="EMBL" id="EDH0841387.1"/>
    </source>
</evidence>
<evidence type="ECO:0000256" key="3">
    <source>
        <dbReference type="ARBA" id="ARBA00022679"/>
    </source>
</evidence>
<dbReference type="EMBL" id="DAAIRR010000003">
    <property type="protein sequence ID" value="HAB9176156.1"/>
    <property type="molecule type" value="Genomic_DNA"/>
</dbReference>
<proteinExistence type="inferred from homology"/>
<organism evidence="13">
    <name type="scientific">Listeria monocytogenes</name>
    <dbReference type="NCBI Taxonomy" id="1639"/>
    <lineage>
        <taxon>Bacteria</taxon>
        <taxon>Bacillati</taxon>
        <taxon>Bacillota</taxon>
        <taxon>Bacilli</taxon>
        <taxon>Bacillales</taxon>
        <taxon>Listeriaceae</taxon>
        <taxon>Listeria</taxon>
    </lineage>
</organism>
<evidence type="ECO:0000313" key="9">
    <source>
        <dbReference type="EMBL" id="EAG6763599.1"/>
    </source>
</evidence>
<evidence type="ECO:0000256" key="4">
    <source>
        <dbReference type="ARBA" id="ARBA00022691"/>
    </source>
</evidence>
<dbReference type="GO" id="GO:0003886">
    <property type="term" value="F:DNA (cytosine-5-)-methyltransferase activity"/>
    <property type="evidence" value="ECO:0007669"/>
    <property type="project" value="UniProtKB-EC"/>
</dbReference>
<dbReference type="EMBL" id="AANCZP010000003">
    <property type="protein sequence ID" value="EDN8269757.1"/>
    <property type="molecule type" value="Genomic_DNA"/>
</dbReference>
<evidence type="ECO:0000313" key="12">
    <source>
        <dbReference type="EMBL" id="EDN8269757.1"/>
    </source>
</evidence>
<dbReference type="RefSeq" id="WP_061113905.1">
    <property type="nucleotide sequence ID" value="NZ_CP025560.1"/>
</dbReference>
<dbReference type="Proteomes" id="UP000840928">
    <property type="component" value="Unassembled WGS sequence"/>
</dbReference>
<evidence type="ECO:0000313" key="17">
    <source>
        <dbReference type="Proteomes" id="UP000484022"/>
    </source>
</evidence>
<dbReference type="AlphaFoldDB" id="A0A470MYS4"/>
<feature type="active site" evidence="6">
    <location>
        <position position="81"/>
    </location>
</feature>
<evidence type="ECO:0000256" key="5">
    <source>
        <dbReference type="ARBA" id="ARBA00022747"/>
    </source>
</evidence>
<comment type="similarity">
    <text evidence="6 7">Belongs to the class I-like SAM-binding methyltransferase superfamily. C5-methyltransferase family.</text>
</comment>
<dbReference type="GO" id="GO:0003677">
    <property type="term" value="F:DNA binding"/>
    <property type="evidence" value="ECO:0007669"/>
    <property type="project" value="TreeGrafter"/>
</dbReference>
<evidence type="ECO:0000313" key="10">
    <source>
        <dbReference type="EMBL" id="EAK9428535.1"/>
    </source>
</evidence>
<evidence type="ECO:0000256" key="6">
    <source>
        <dbReference type="PROSITE-ProRule" id="PRU01016"/>
    </source>
</evidence>
<sequence length="360" mass="39748">MGIVAVDLFSGSGGTTQGLKKAGINIVAAVEIDETAAKTYHYNNPEVILINEDIKGVSGESISQMVHRTEDFFMLVACPPCQGFSSIRHGGEDDIRNELVFEYNRLINELEPDFLLMENVSGMTSKRGSKIFSKFIESIHSDYEVEYQVLNAADFGVPQTRKRLVLHGIRKDIMKKLGLEKVSMPVRTHSQKEICNLKPWVKAEVILGLPTLEAGQTYDGPEKVYNHVANGLSETNLKRIEIIRNGGGSRDALPDNLVLNCHKGKPGHTDVYGVIDIEKPSITLTGGCMTFSKGRFGHPYQNRALSAREAARLQSFDDTYVFFGNRNQLARQIGNAVPVNLAKASGAYFVELTNGVQYHG</sequence>
<dbReference type="InterPro" id="IPR001525">
    <property type="entry name" value="C5_MeTfrase"/>
</dbReference>
<dbReference type="GO" id="GO:0032259">
    <property type="term" value="P:methylation"/>
    <property type="evidence" value="ECO:0007669"/>
    <property type="project" value="UniProtKB-KW"/>
</dbReference>
<keyword evidence="5" id="KW-0680">Restriction system</keyword>
<dbReference type="GO" id="GO:0044027">
    <property type="term" value="P:negative regulation of gene expression via chromosomal CpG island methylation"/>
    <property type="evidence" value="ECO:0007669"/>
    <property type="project" value="TreeGrafter"/>
</dbReference>
<name>A0A470MYS4_LISMN</name>
<dbReference type="EC" id="2.1.1.37" evidence="1"/>
<dbReference type="InterPro" id="IPR050390">
    <property type="entry name" value="C5-Methyltransferase"/>
</dbReference>
<evidence type="ECO:0000313" key="14">
    <source>
        <dbReference type="Proteomes" id="UP000335978"/>
    </source>
</evidence>
<dbReference type="SUPFAM" id="SSF53335">
    <property type="entry name" value="S-adenosyl-L-methionine-dependent methyltransferases"/>
    <property type="match status" value="1"/>
</dbReference>
<dbReference type="Proteomes" id="UP000335978">
    <property type="component" value="Unassembled WGS sequence"/>
</dbReference>
<keyword evidence="3 6" id="KW-0808">Transferase</keyword>
<accession>A0A470MYS4</accession>
<evidence type="ECO:0000256" key="1">
    <source>
        <dbReference type="ARBA" id="ARBA00011975"/>
    </source>
</evidence>
<comment type="caution">
    <text evidence="13">The sequence shown here is derived from an EMBL/GenBank/DDBJ whole genome shotgun (WGS) entry which is preliminary data.</text>
</comment>
<dbReference type="GO" id="GO:0009307">
    <property type="term" value="P:DNA restriction-modification system"/>
    <property type="evidence" value="ECO:0007669"/>
    <property type="project" value="UniProtKB-KW"/>
</dbReference>
<dbReference type="Proteomes" id="UP000388699">
    <property type="component" value="Unassembled WGS sequence"/>
</dbReference>
<dbReference type="NCBIfam" id="TIGR00675">
    <property type="entry name" value="dcm"/>
    <property type="match status" value="1"/>
</dbReference>
<dbReference type="Proteomes" id="UP000484022">
    <property type="component" value="Unassembled WGS sequence"/>
</dbReference>
<dbReference type="Proteomes" id="UP000535556">
    <property type="component" value="Unassembled WGS sequence"/>
</dbReference>
<gene>
    <name evidence="13" type="primary">dcm</name>
    <name evidence="9" type="ORF">AF817_10240</name>
    <name evidence="8" type="ORF">DG57_00040</name>
    <name evidence="10" type="ORF">FC284_09290</name>
    <name evidence="11" type="ORF">GCV64_09850</name>
    <name evidence="12" type="ORF">GT011_10445</name>
    <name evidence="13" type="ORF">GYU24_10620</name>
</gene>
<evidence type="ECO:0000313" key="13">
    <source>
        <dbReference type="EMBL" id="HAB9176156.1"/>
    </source>
</evidence>
<dbReference type="PANTHER" id="PTHR10629:SF52">
    <property type="entry name" value="DNA (CYTOSINE-5)-METHYLTRANSFERASE 1"/>
    <property type="match status" value="1"/>
</dbReference>
<dbReference type="Proteomes" id="UP000467247">
    <property type="component" value="Unassembled WGS sequence"/>
</dbReference>
<keyword evidence="4 6" id="KW-0949">S-adenosyl-L-methionine</keyword>
<evidence type="ECO:0000256" key="7">
    <source>
        <dbReference type="RuleBase" id="RU000416"/>
    </source>
</evidence>
<evidence type="ECO:0000313" key="8">
    <source>
        <dbReference type="EMBL" id="EAE0768209.1"/>
    </source>
</evidence>
<dbReference type="PROSITE" id="PS51679">
    <property type="entry name" value="SAM_MT_C5"/>
    <property type="match status" value="1"/>
</dbReference>
<dbReference type="Gene3D" id="3.90.120.10">
    <property type="entry name" value="DNA Methylase, subunit A, domain 2"/>
    <property type="match status" value="1"/>
</dbReference>